<keyword evidence="10" id="KW-0418">Kinase</keyword>
<keyword evidence="6" id="KW-0507">mRNA processing</keyword>
<evidence type="ECO:0000256" key="5">
    <source>
        <dbReference type="ARBA" id="ARBA00022527"/>
    </source>
</evidence>
<evidence type="ECO:0000256" key="8">
    <source>
        <dbReference type="ARBA" id="ARBA00022728"/>
    </source>
</evidence>
<feature type="compositionally biased region" description="Basic and acidic residues" evidence="16">
    <location>
        <begin position="936"/>
        <end position="988"/>
    </location>
</feature>
<feature type="region of interest" description="Disordered" evidence="16">
    <location>
        <begin position="54"/>
        <end position="86"/>
    </location>
</feature>
<feature type="compositionally biased region" description="Basic and acidic residues" evidence="16">
    <location>
        <begin position="824"/>
        <end position="844"/>
    </location>
</feature>
<dbReference type="Gene3D" id="3.30.200.20">
    <property type="entry name" value="Phosphorylase Kinase, domain 1"/>
    <property type="match status" value="1"/>
</dbReference>
<keyword evidence="9" id="KW-0547">Nucleotide-binding</keyword>
<dbReference type="Gene3D" id="1.10.510.10">
    <property type="entry name" value="Transferase(Phosphotransferase) domain 1"/>
    <property type="match status" value="1"/>
</dbReference>
<dbReference type="EC" id="2.7.11.1" evidence="4"/>
<dbReference type="InterPro" id="IPR013170">
    <property type="entry name" value="mRNA_splic_Cwf21_dom"/>
</dbReference>
<evidence type="ECO:0000256" key="11">
    <source>
        <dbReference type="ARBA" id="ARBA00022840"/>
    </source>
</evidence>
<feature type="region of interest" description="Disordered" evidence="16">
    <location>
        <begin position="421"/>
        <end position="999"/>
    </location>
</feature>
<feature type="compositionally biased region" description="Polar residues" evidence="16">
    <location>
        <begin position="919"/>
        <end position="935"/>
    </location>
</feature>
<feature type="region of interest" description="Disordered" evidence="16">
    <location>
        <begin position="1228"/>
        <end position="1247"/>
    </location>
</feature>
<keyword evidence="7" id="KW-0808">Transferase</keyword>
<dbReference type="PROSITE" id="PS50011">
    <property type="entry name" value="PROTEIN_KINASE_DOM"/>
    <property type="match status" value="1"/>
</dbReference>
<comment type="catalytic activity">
    <reaction evidence="14">
        <text>L-threonyl-[protein] + ATP = O-phospho-L-threonyl-[protein] + ADP + H(+)</text>
        <dbReference type="Rhea" id="RHEA:46608"/>
        <dbReference type="Rhea" id="RHEA-COMP:11060"/>
        <dbReference type="Rhea" id="RHEA-COMP:11605"/>
        <dbReference type="ChEBI" id="CHEBI:15378"/>
        <dbReference type="ChEBI" id="CHEBI:30013"/>
        <dbReference type="ChEBI" id="CHEBI:30616"/>
        <dbReference type="ChEBI" id="CHEBI:61977"/>
        <dbReference type="ChEBI" id="CHEBI:456216"/>
        <dbReference type="EC" id="2.7.11.1"/>
    </reaction>
</comment>
<comment type="caution">
    <text evidence="18">The sequence shown here is derived from an EMBL/GenBank/DDBJ whole genome shotgun (WGS) entry which is preliminary data.</text>
</comment>
<keyword evidence="11" id="KW-0067">ATP-binding</keyword>
<feature type="compositionally biased region" description="Basic and acidic residues" evidence="16">
    <location>
        <begin position="449"/>
        <end position="492"/>
    </location>
</feature>
<keyword evidence="5" id="KW-0723">Serine/threonine-protein kinase</keyword>
<feature type="compositionally biased region" description="Low complexity" evidence="16">
    <location>
        <begin position="879"/>
        <end position="888"/>
    </location>
</feature>
<feature type="compositionally biased region" description="Basic residues" evidence="16">
    <location>
        <begin position="601"/>
        <end position="611"/>
    </location>
</feature>
<comment type="subcellular location">
    <subcellularLocation>
        <location evidence="1">Nucleus</location>
    </subcellularLocation>
</comment>
<evidence type="ECO:0000256" key="14">
    <source>
        <dbReference type="ARBA" id="ARBA00047899"/>
    </source>
</evidence>
<evidence type="ECO:0000256" key="6">
    <source>
        <dbReference type="ARBA" id="ARBA00022664"/>
    </source>
</evidence>
<dbReference type="SUPFAM" id="SSF56112">
    <property type="entry name" value="Protein kinase-like (PK-like)"/>
    <property type="match status" value="1"/>
</dbReference>
<feature type="compositionally biased region" description="Basic and acidic residues" evidence="16">
    <location>
        <begin position="644"/>
        <end position="655"/>
    </location>
</feature>
<dbReference type="CDD" id="cd21373">
    <property type="entry name" value="cwf21_SRRM2-like"/>
    <property type="match status" value="1"/>
</dbReference>
<dbReference type="InterPro" id="IPR001245">
    <property type="entry name" value="Ser-Thr/Tyr_kinase_cat_dom"/>
</dbReference>
<name>A0A4S8JRA1_MUSBA</name>
<evidence type="ECO:0000256" key="9">
    <source>
        <dbReference type="ARBA" id="ARBA00022741"/>
    </source>
</evidence>
<feature type="compositionally biased region" description="Acidic residues" evidence="16">
    <location>
        <begin position="436"/>
        <end position="448"/>
    </location>
</feature>
<dbReference type="GO" id="GO:0006397">
    <property type="term" value="P:mRNA processing"/>
    <property type="evidence" value="ECO:0007669"/>
    <property type="project" value="UniProtKB-KW"/>
</dbReference>
<evidence type="ECO:0000256" key="13">
    <source>
        <dbReference type="ARBA" id="ARBA00023242"/>
    </source>
</evidence>
<dbReference type="PANTHER" id="PTHR36562">
    <property type="entry name" value="SERINE/ARGININE REPETITIVE MATRIX 2"/>
    <property type="match status" value="1"/>
</dbReference>
<evidence type="ECO:0000259" key="17">
    <source>
        <dbReference type="PROSITE" id="PS50011"/>
    </source>
</evidence>
<evidence type="ECO:0000256" key="1">
    <source>
        <dbReference type="ARBA" id="ARBA00004123"/>
    </source>
</evidence>
<dbReference type="InterPro" id="IPR011009">
    <property type="entry name" value="Kinase-like_dom_sf"/>
</dbReference>
<evidence type="ECO:0000256" key="12">
    <source>
        <dbReference type="ARBA" id="ARBA00023187"/>
    </source>
</evidence>
<dbReference type="GO" id="GO:0008380">
    <property type="term" value="P:RNA splicing"/>
    <property type="evidence" value="ECO:0007669"/>
    <property type="project" value="UniProtKB-KW"/>
</dbReference>
<evidence type="ECO:0000256" key="15">
    <source>
        <dbReference type="ARBA" id="ARBA00048679"/>
    </source>
</evidence>
<dbReference type="GO" id="GO:0005681">
    <property type="term" value="C:spliceosomal complex"/>
    <property type="evidence" value="ECO:0007669"/>
    <property type="project" value="UniProtKB-KW"/>
</dbReference>
<keyword evidence="19" id="KW-1185">Reference proteome</keyword>
<proteinExistence type="inferred from homology"/>
<dbReference type="InterPro" id="IPR000719">
    <property type="entry name" value="Prot_kinase_dom"/>
</dbReference>
<evidence type="ECO:0000313" key="18">
    <source>
        <dbReference type="EMBL" id="THU64594.1"/>
    </source>
</evidence>
<keyword evidence="12" id="KW-0508">mRNA splicing</keyword>
<feature type="compositionally biased region" description="Basic and acidic residues" evidence="16">
    <location>
        <begin position="897"/>
        <end position="918"/>
    </location>
</feature>
<dbReference type="PANTHER" id="PTHR36562:SF5">
    <property type="entry name" value="SERINE_ARGININE REPETITIVE MATRIX 2"/>
    <property type="match status" value="1"/>
</dbReference>
<evidence type="ECO:0000256" key="4">
    <source>
        <dbReference type="ARBA" id="ARBA00012513"/>
    </source>
</evidence>
<keyword evidence="8" id="KW-0747">Spliceosome</keyword>
<sequence>MLEGPKFPGILGSGGGIDIGSSFYDTAYYRKLGEGSNMSIDSINSMQTSVNGGSVAMSRDASSVGSSDSRTGILNHPGHRQVPTPNYSVNHSVIRPGRVNPGLTDDALVQALMDTQHPTETLQGYEEWTIDLYKLNMGMPFAQGAFGKLYKGTYNGEDVAIKLLERPENDPERAQLMEQQFVQEVMMLATLKHPNIVRLVGACRKPVVWCIVTEYAKGGSVRQFLMKRQNREMIQHRPYDQKVDVYSFGIVLWELITGMLPFQNMTAVQAAFAVVNKSVRPVIPHDCLPALGEIMTRCWDANPDARPPFTEVVRMLKTAEIEIPNKDILEHDRKRQIQLKLLILEETLADQGYTEAEISEKIEEAKKTIEAEAAAAAAAEDGSGGRRKDRPPLPNKRFADTQTHHIAARKEKQLETLREALGIKSEKKSPEHEQIEQDEEEDLEPGEFVDDKHQEEKMDLKGVEKQRDKYEDRQRESNKEKQMVEIKNESRKSSTAVPKRQERGIGKGKYQDSSDSESYRKNDDEERMKHRKSTQRDNSKDVDAVRSSKKAKSTKNEESDYSDSDSDSDGGFAQRQTEKNIKKNRRHDSGSDSESEPDRKKPIRGRAKSRRHDSEDSDSETDSERKHKRERERQRKHVSVTASRKKENIDYQKHETRSRRHDSEDLEDDIDDEKRSRVKMEKYVKSSRRDKMPDSDIESEKINAKYRKQMESRRHDSNNSVYDTDVNINKKRPSVVKQGESSKRHIDDTSDSDSREKDTTERKIAERKSYVAHHDKSRKLSEGKVENNSRKKQQTDTDDESSETDSGMDNTGRNLPATRHGKSIKNDVGKAENDNRKRQRHDTDESSETDSGTDDSHRRMKKRREFRRNQDSVSEDSESQSSESSSDTYSDDSSDDSQEKERHRKTYKDYGRKVEHKNVNQQKSLVDEQMTQFTSDRQDTSGRSRDGHRTGDSNAKKEHLNASERNVTSDRFEPKRESKDFDDYGRQDARRKRKADDDLASEVRNSKFRTCLAEDERRKETKSRNDRDYEDRKREEDQVVKNLDVKQAKEYVDEYGSRCTLRTLTGIAILKILASDAIWKILAGAATLKILTGAATLKILTGAATLKILTGITTSKILVGVATLKMQTAIVMLKILAGITKLNVQTDVTVLKMEAVLGDDEGDWALKYEEEDAKWCDTNANALLASSFFFDVAPLYLLFILANHYIIRCGVTLPPLRRHCIALPSHRFRQPSHHQKRKMRQSGATST</sequence>
<dbReference type="AlphaFoldDB" id="A0A4S8JRA1"/>
<evidence type="ECO:0000256" key="2">
    <source>
        <dbReference type="ARBA" id="ARBA00005954"/>
    </source>
</evidence>
<dbReference type="EMBL" id="PYDT01000004">
    <property type="protein sequence ID" value="THU64594.1"/>
    <property type="molecule type" value="Genomic_DNA"/>
</dbReference>
<reference evidence="18 19" key="1">
    <citation type="journal article" date="2019" name="Nat. Plants">
        <title>Genome sequencing of Musa balbisiana reveals subgenome evolution and function divergence in polyploid bananas.</title>
        <authorList>
            <person name="Yao X."/>
        </authorList>
    </citation>
    <scope>NUCLEOTIDE SEQUENCE [LARGE SCALE GENOMIC DNA]</scope>
    <source>
        <strain evidence="19">cv. DH-PKW</strain>
        <tissue evidence="18">Leaves</tissue>
    </source>
</reference>
<feature type="compositionally biased region" description="Basic and acidic residues" evidence="16">
    <location>
        <begin position="672"/>
        <end position="717"/>
    </location>
</feature>
<protein>
    <recommendedName>
        <fullName evidence="4">non-specific serine/threonine protein kinase</fullName>
        <ecNumber evidence="4">2.7.11.1</ecNumber>
    </recommendedName>
</protein>
<dbReference type="InterPro" id="IPR051372">
    <property type="entry name" value="CWC21"/>
</dbReference>
<dbReference type="Proteomes" id="UP000317650">
    <property type="component" value="Chromosome 1"/>
</dbReference>
<accession>A0A4S8JRA1</accession>
<organism evidence="18 19">
    <name type="scientific">Musa balbisiana</name>
    <name type="common">Banana</name>
    <dbReference type="NCBI Taxonomy" id="52838"/>
    <lineage>
        <taxon>Eukaryota</taxon>
        <taxon>Viridiplantae</taxon>
        <taxon>Streptophyta</taxon>
        <taxon>Embryophyta</taxon>
        <taxon>Tracheophyta</taxon>
        <taxon>Spermatophyta</taxon>
        <taxon>Magnoliopsida</taxon>
        <taxon>Liliopsida</taxon>
        <taxon>Zingiberales</taxon>
        <taxon>Musaceae</taxon>
        <taxon>Musa</taxon>
    </lineage>
</organism>
<feature type="compositionally biased region" description="Low complexity" evidence="16">
    <location>
        <begin position="58"/>
        <end position="70"/>
    </location>
</feature>
<dbReference type="GO" id="GO:0004674">
    <property type="term" value="F:protein serine/threonine kinase activity"/>
    <property type="evidence" value="ECO:0007669"/>
    <property type="project" value="UniProtKB-KW"/>
</dbReference>
<comment type="similarity">
    <text evidence="2">Belongs to the CWC21 family.</text>
</comment>
<feature type="region of interest" description="Disordered" evidence="16">
    <location>
        <begin position="374"/>
        <end position="405"/>
    </location>
</feature>
<evidence type="ECO:0000256" key="3">
    <source>
        <dbReference type="ARBA" id="ARBA00010507"/>
    </source>
</evidence>
<feature type="compositionally biased region" description="Basic residues" evidence="16">
    <location>
        <begin position="626"/>
        <end position="638"/>
    </location>
</feature>
<gene>
    <name evidence="18" type="ORF">C4D60_Mb01t28110</name>
</gene>
<feature type="compositionally biased region" description="Basic and acidic residues" evidence="16">
    <location>
        <begin position="740"/>
        <end position="795"/>
    </location>
</feature>
<evidence type="ECO:0000256" key="10">
    <source>
        <dbReference type="ARBA" id="ARBA00022777"/>
    </source>
</evidence>
<feature type="domain" description="Protein kinase" evidence="17">
    <location>
        <begin position="135"/>
        <end position="456"/>
    </location>
</feature>
<feature type="compositionally biased region" description="Acidic residues" evidence="16">
    <location>
        <begin position="559"/>
        <end position="568"/>
    </location>
</feature>
<dbReference type="STRING" id="52838.A0A4S8JRA1"/>
<evidence type="ECO:0000256" key="7">
    <source>
        <dbReference type="ARBA" id="ARBA00022679"/>
    </source>
</evidence>
<dbReference type="Pfam" id="PF08312">
    <property type="entry name" value="cwf21"/>
    <property type="match status" value="1"/>
</dbReference>
<feature type="region of interest" description="Disordered" evidence="16">
    <location>
        <begin position="1014"/>
        <end position="1036"/>
    </location>
</feature>
<dbReference type="SMART" id="SM01115">
    <property type="entry name" value="cwf21"/>
    <property type="match status" value="1"/>
</dbReference>
<dbReference type="FunFam" id="3.30.200.20:FF:000060">
    <property type="entry name" value="Serine/threonine-protein kinase isoform 1"/>
    <property type="match status" value="1"/>
</dbReference>
<evidence type="ECO:0000256" key="16">
    <source>
        <dbReference type="SAM" id="MobiDB-lite"/>
    </source>
</evidence>
<comment type="similarity">
    <text evidence="3">Belongs to the protein kinase superfamily. TKL Ser/Thr protein kinase family. RAF subfamily.</text>
</comment>
<dbReference type="Pfam" id="PF07714">
    <property type="entry name" value="PK_Tyr_Ser-Thr"/>
    <property type="match status" value="2"/>
</dbReference>
<keyword evidence="13" id="KW-0539">Nucleus</keyword>
<feature type="compositionally biased region" description="Basic residues" evidence="16">
    <location>
        <begin position="1228"/>
        <end position="1240"/>
    </location>
</feature>
<comment type="catalytic activity">
    <reaction evidence="15">
        <text>L-seryl-[protein] + ATP = O-phospho-L-seryl-[protein] + ADP + H(+)</text>
        <dbReference type="Rhea" id="RHEA:17989"/>
        <dbReference type="Rhea" id="RHEA-COMP:9863"/>
        <dbReference type="Rhea" id="RHEA-COMP:11604"/>
        <dbReference type="ChEBI" id="CHEBI:15378"/>
        <dbReference type="ChEBI" id="CHEBI:29999"/>
        <dbReference type="ChEBI" id="CHEBI:30616"/>
        <dbReference type="ChEBI" id="CHEBI:83421"/>
        <dbReference type="ChEBI" id="CHEBI:456216"/>
        <dbReference type="EC" id="2.7.11.1"/>
    </reaction>
</comment>
<evidence type="ECO:0000313" key="19">
    <source>
        <dbReference type="Proteomes" id="UP000317650"/>
    </source>
</evidence>
<feature type="compositionally biased region" description="Basic and acidic residues" evidence="16">
    <location>
        <begin position="499"/>
        <end position="546"/>
    </location>
</feature>
<dbReference type="GO" id="GO:0005524">
    <property type="term" value="F:ATP binding"/>
    <property type="evidence" value="ECO:0007669"/>
    <property type="project" value="UniProtKB-KW"/>
</dbReference>
<feature type="compositionally biased region" description="Basic and acidic residues" evidence="16">
    <location>
        <begin position="424"/>
        <end position="435"/>
    </location>
</feature>